<reference evidence="2" key="1">
    <citation type="submission" date="2024-04" db="EMBL/GenBank/DDBJ databases">
        <authorList>
            <person name="Shaw F."/>
            <person name="Minotto A."/>
        </authorList>
    </citation>
    <scope>NUCLEOTIDE SEQUENCE [LARGE SCALE GENOMIC DNA]</scope>
</reference>
<organism evidence="1 2">
    <name type="scientific">Somion occarium</name>
    <dbReference type="NCBI Taxonomy" id="3059160"/>
    <lineage>
        <taxon>Eukaryota</taxon>
        <taxon>Fungi</taxon>
        <taxon>Dikarya</taxon>
        <taxon>Basidiomycota</taxon>
        <taxon>Agaricomycotina</taxon>
        <taxon>Agaricomycetes</taxon>
        <taxon>Polyporales</taxon>
        <taxon>Cerrenaceae</taxon>
        <taxon>Somion</taxon>
    </lineage>
</organism>
<dbReference type="Proteomes" id="UP001497453">
    <property type="component" value="Chromosome 6"/>
</dbReference>
<sequence length="211" mass="23772">MSSTYATPWSFPLSTVVHAPLKLLKPLQWFKALIVIVAAAFERNPLFCSPLHFVTAWMFRSYIGVPTILVPHLHPLGLRRILPVFGGLFVPLWISLLLESLRCYSFTQIDWWLIGRMRSPKVRRLRGSRSQGLDTAKLVSRSPVWWFSYGPQVERPQGSRAASATSGKHIAHPHTITLTVISNHARIAIIDHQITVDNTSELNLGPPPPPF</sequence>
<name>A0ABP1DVE3_9APHY</name>
<protein>
    <submittedName>
        <fullName evidence="1">Uncharacterized protein</fullName>
    </submittedName>
</protein>
<gene>
    <name evidence="1" type="ORF">GFSPODELE1_LOCUS8493</name>
</gene>
<accession>A0ABP1DVE3</accession>
<evidence type="ECO:0000313" key="1">
    <source>
        <dbReference type="EMBL" id="CAL1711776.1"/>
    </source>
</evidence>
<keyword evidence="2" id="KW-1185">Reference proteome</keyword>
<evidence type="ECO:0000313" key="2">
    <source>
        <dbReference type="Proteomes" id="UP001497453"/>
    </source>
</evidence>
<dbReference type="EMBL" id="OZ037949">
    <property type="protein sequence ID" value="CAL1711776.1"/>
    <property type="molecule type" value="Genomic_DNA"/>
</dbReference>
<proteinExistence type="predicted"/>